<dbReference type="OrthoDB" id="9810445at2"/>
<feature type="signal peptide" evidence="9">
    <location>
        <begin position="1"/>
        <end position="28"/>
    </location>
</feature>
<evidence type="ECO:0000313" key="12">
    <source>
        <dbReference type="Proteomes" id="UP000252086"/>
    </source>
</evidence>
<evidence type="ECO:0000256" key="8">
    <source>
        <dbReference type="SAM" id="MobiDB-lite"/>
    </source>
</evidence>
<evidence type="ECO:0000256" key="4">
    <source>
        <dbReference type="ARBA" id="ARBA00022801"/>
    </source>
</evidence>
<keyword evidence="12" id="KW-1185">Reference proteome</keyword>
<dbReference type="SUPFAM" id="SSF48452">
    <property type="entry name" value="TPR-like"/>
    <property type="match status" value="1"/>
</dbReference>
<gene>
    <name evidence="11" type="ORF">DFP76_105221</name>
</gene>
<proteinExistence type="predicted"/>
<dbReference type="Proteomes" id="UP000252086">
    <property type="component" value="Unassembled WGS sequence"/>
</dbReference>
<feature type="domain" description="Peptidase M48" evidence="10">
    <location>
        <begin position="86"/>
        <end position="252"/>
    </location>
</feature>
<dbReference type="EMBL" id="QNRF01000005">
    <property type="protein sequence ID" value="RBO82748.1"/>
    <property type="molecule type" value="Genomic_DNA"/>
</dbReference>
<keyword evidence="9" id="KW-0732">Signal</keyword>
<comment type="cofactor">
    <cofactor evidence="1">
        <name>Zn(2+)</name>
        <dbReference type="ChEBI" id="CHEBI:29105"/>
    </cofactor>
</comment>
<keyword evidence="2 11" id="KW-0645">Protease</keyword>
<evidence type="ECO:0000313" key="11">
    <source>
        <dbReference type="EMBL" id="RBO82748.1"/>
    </source>
</evidence>
<evidence type="ECO:0000256" key="7">
    <source>
        <dbReference type="PROSITE-ProRule" id="PRU00339"/>
    </source>
</evidence>
<dbReference type="GO" id="GO:0016020">
    <property type="term" value="C:membrane"/>
    <property type="evidence" value="ECO:0007669"/>
    <property type="project" value="TreeGrafter"/>
</dbReference>
<dbReference type="InterPro" id="IPR051156">
    <property type="entry name" value="Mito/Outer_Membr_Metalloprot"/>
</dbReference>
<dbReference type="GO" id="GO:0046872">
    <property type="term" value="F:metal ion binding"/>
    <property type="evidence" value="ECO:0007669"/>
    <property type="project" value="UniProtKB-KW"/>
</dbReference>
<sequence length="472" mass="54327">MRLFSVVTTKLTFITLVFSLSVSHFSHASIPDLEANKDERTLSNPSYVLGQYWFRKLNGSRALIDFPPAYDYFKDTLSILLPQTDLYNKTVEITFLNSSQSNAFVIPGNHMFLYSDIMEVITNEDMLLGLLAHELAHLDLQHYERQRQNSSEELRKTLVMLGAGIAAALAGAGSDATTALWLGGIANQAENTLTYSRNQEQEADRRGREYLVKADINPDGMTQLFQAFFKKALGRPKLEFLSTHPSPDTRMSDSFSTDTKESILNQRDGRDFEFFRASLLAYRAGLEDQPYQYLSQHVHNRDPSHFAKALFAYLVQAPERAIHYLEQIQTHNRYTHYLLALSYASLKQNNQAIKILDKELNLAPDNIYFSSLNAQLTNQKPSIVKANYLYQKRIIWRAYIQYYKNLNNKSMALYYRSLLDFNRGKEKTASILLKRAIKSSDKVNIEKLKNTEKEFERIIKAEKDEDLETKED</sequence>
<feature type="chain" id="PRO_5016884803" evidence="9">
    <location>
        <begin position="29"/>
        <end position="472"/>
    </location>
</feature>
<dbReference type="PROSITE" id="PS50005">
    <property type="entry name" value="TPR"/>
    <property type="match status" value="1"/>
</dbReference>
<dbReference type="Gene3D" id="3.30.2010.10">
    <property type="entry name" value="Metalloproteases ('zincins'), catalytic domain"/>
    <property type="match status" value="1"/>
</dbReference>
<keyword evidence="4" id="KW-0378">Hydrolase</keyword>
<evidence type="ECO:0000256" key="5">
    <source>
        <dbReference type="ARBA" id="ARBA00022833"/>
    </source>
</evidence>
<evidence type="ECO:0000256" key="6">
    <source>
        <dbReference type="ARBA" id="ARBA00023049"/>
    </source>
</evidence>
<organism evidence="11 12">
    <name type="scientific">Marinomonas aquiplantarum</name>
    <dbReference type="NCBI Taxonomy" id="491951"/>
    <lineage>
        <taxon>Bacteria</taxon>
        <taxon>Pseudomonadati</taxon>
        <taxon>Pseudomonadota</taxon>
        <taxon>Gammaproteobacteria</taxon>
        <taxon>Oceanospirillales</taxon>
        <taxon>Oceanospirillaceae</taxon>
        <taxon>Marinomonas</taxon>
    </lineage>
</organism>
<evidence type="ECO:0000259" key="10">
    <source>
        <dbReference type="Pfam" id="PF01435"/>
    </source>
</evidence>
<name>A0A366D0F1_9GAMM</name>
<dbReference type="GO" id="GO:0051603">
    <property type="term" value="P:proteolysis involved in protein catabolic process"/>
    <property type="evidence" value="ECO:0007669"/>
    <property type="project" value="TreeGrafter"/>
</dbReference>
<keyword evidence="3" id="KW-0479">Metal-binding</keyword>
<evidence type="ECO:0000256" key="2">
    <source>
        <dbReference type="ARBA" id="ARBA00022670"/>
    </source>
</evidence>
<dbReference type="InterPro" id="IPR019734">
    <property type="entry name" value="TPR_rpt"/>
</dbReference>
<keyword evidence="5" id="KW-0862">Zinc</keyword>
<dbReference type="GO" id="GO:0004222">
    <property type="term" value="F:metalloendopeptidase activity"/>
    <property type="evidence" value="ECO:0007669"/>
    <property type="project" value="InterPro"/>
</dbReference>
<keyword evidence="7" id="KW-0802">TPR repeat</keyword>
<dbReference type="InterPro" id="IPR001915">
    <property type="entry name" value="Peptidase_M48"/>
</dbReference>
<feature type="repeat" description="TPR" evidence="7">
    <location>
        <begin position="333"/>
        <end position="366"/>
    </location>
</feature>
<evidence type="ECO:0000256" key="1">
    <source>
        <dbReference type="ARBA" id="ARBA00001947"/>
    </source>
</evidence>
<dbReference type="Gene3D" id="1.25.40.10">
    <property type="entry name" value="Tetratricopeptide repeat domain"/>
    <property type="match status" value="1"/>
</dbReference>
<reference evidence="11 12" key="1">
    <citation type="submission" date="2018-06" db="EMBL/GenBank/DDBJ databases">
        <title>Genomic Encyclopedia of Type Strains, Phase III (KMG-III): the genomes of soil and plant-associated and newly described type strains.</title>
        <authorList>
            <person name="Whitman W."/>
        </authorList>
    </citation>
    <scope>NUCLEOTIDE SEQUENCE [LARGE SCALE GENOMIC DNA]</scope>
    <source>
        <strain evidence="11 12">CECT 7732</strain>
    </source>
</reference>
<comment type="caution">
    <text evidence="11">The sequence shown here is derived from an EMBL/GenBank/DDBJ whole genome shotgun (WGS) entry which is preliminary data.</text>
</comment>
<dbReference type="Pfam" id="PF01435">
    <property type="entry name" value="Peptidase_M48"/>
    <property type="match status" value="1"/>
</dbReference>
<keyword evidence="6" id="KW-0482">Metalloprotease</keyword>
<feature type="region of interest" description="Disordered" evidence="8">
    <location>
        <begin position="240"/>
        <end position="260"/>
    </location>
</feature>
<evidence type="ECO:0000256" key="9">
    <source>
        <dbReference type="SAM" id="SignalP"/>
    </source>
</evidence>
<dbReference type="PANTHER" id="PTHR22726:SF1">
    <property type="entry name" value="METALLOENDOPEPTIDASE OMA1, MITOCHONDRIAL"/>
    <property type="match status" value="1"/>
</dbReference>
<evidence type="ECO:0000256" key="3">
    <source>
        <dbReference type="ARBA" id="ARBA00022723"/>
    </source>
</evidence>
<dbReference type="PANTHER" id="PTHR22726">
    <property type="entry name" value="METALLOENDOPEPTIDASE OMA1"/>
    <property type="match status" value="1"/>
</dbReference>
<dbReference type="InterPro" id="IPR011990">
    <property type="entry name" value="TPR-like_helical_dom_sf"/>
</dbReference>
<accession>A0A366D0F1</accession>
<protein>
    <submittedName>
        <fullName evidence="11">Putative Zn-dependent protease</fullName>
    </submittedName>
</protein>
<dbReference type="AlphaFoldDB" id="A0A366D0F1"/>